<evidence type="ECO:0000313" key="1">
    <source>
        <dbReference type="EMBL" id="QZE57599.1"/>
    </source>
</evidence>
<protein>
    <submittedName>
        <fullName evidence="1">Uncharacterized protein</fullName>
    </submittedName>
</protein>
<sequence length="346" mass="37798">MYNFIVHFFVRGTMFMQFAIANTLGIPADVLASAKARLLLFDASVDPKLAVKDWTRYAVQCRGVIASLVGSVYTTGQIQGVRDRKHYPATGGALSSSAQTTPLAATNYTTLADLDTSNSSLGIKYGNRIRLPSSTVAPPTWDSDGYGLPQDLMIISSKAGELKAEVSASVSCYFTRTFKPDPNRTITRTNTINSYSVLRGIKLNKTAVNLNFRIAPAVLSQSKVADLPAGIFLANRAIQGVYYETEYYKTSYAPVDKFQNGDAGYIPLGTVSKIPVYLDSTEEDETVVPTWAALQVDSIGGESILRFTVGEDGDFIPTSSCVPGKYMKLVENPNRMLRIRQHLQNL</sequence>
<evidence type="ECO:0000313" key="2">
    <source>
        <dbReference type="Proteomes" id="UP000827911"/>
    </source>
</evidence>
<proteinExistence type="predicted"/>
<name>A0AAE7XJJ7_9CAUD</name>
<dbReference type="Proteomes" id="UP000827911">
    <property type="component" value="Segment"/>
</dbReference>
<reference evidence="1 2" key="1">
    <citation type="submission" date="2021-06" db="EMBL/GenBank/DDBJ databases">
        <title>Complete genome sequence of Erwinia phage pEa_SNUABM_17.</title>
        <authorList>
            <person name="Kim S.G."/>
            <person name="Park S.C."/>
        </authorList>
    </citation>
    <scope>NUCLEOTIDE SEQUENCE [LARGE SCALE GENOMIC DNA]</scope>
</reference>
<keyword evidence="2" id="KW-1185">Reference proteome</keyword>
<organism evidence="1 2">
    <name type="scientific">Erwinia phage pEa_SNUABM_17</name>
    <dbReference type="NCBI Taxonomy" id="2869545"/>
    <lineage>
        <taxon>Viruses</taxon>
        <taxon>Duplodnaviria</taxon>
        <taxon>Heunggongvirae</taxon>
        <taxon>Uroviricota</taxon>
        <taxon>Caudoviricetes</taxon>
        <taxon>Alexandravirus</taxon>
        <taxon>Alexandravirus SNUABM17</taxon>
    </lineage>
</organism>
<accession>A0AAE7XJJ7</accession>
<dbReference type="EMBL" id="MZ443777">
    <property type="protein sequence ID" value="QZE57599.1"/>
    <property type="molecule type" value="Genomic_DNA"/>
</dbReference>
<gene>
    <name evidence="1" type="ORF">pEaSNUABM17_00053</name>
</gene>